<keyword evidence="3" id="KW-0813">Transport</keyword>
<organism evidence="10 11">
    <name type="scientific">Linnemannia elongata AG-77</name>
    <dbReference type="NCBI Taxonomy" id="1314771"/>
    <lineage>
        <taxon>Eukaryota</taxon>
        <taxon>Fungi</taxon>
        <taxon>Fungi incertae sedis</taxon>
        <taxon>Mucoromycota</taxon>
        <taxon>Mortierellomycotina</taxon>
        <taxon>Mortierellomycetes</taxon>
        <taxon>Mortierellales</taxon>
        <taxon>Mortierellaceae</taxon>
        <taxon>Linnemannia</taxon>
    </lineage>
</organism>
<evidence type="ECO:0000256" key="2">
    <source>
        <dbReference type="ARBA" id="ARBA00010050"/>
    </source>
</evidence>
<dbReference type="Proteomes" id="UP000078512">
    <property type="component" value="Unassembled WGS sequence"/>
</dbReference>
<feature type="chain" id="PRO_5008276355" description="Gamma-soluble NSF attachment protein" evidence="9">
    <location>
        <begin position="18"/>
        <end position="397"/>
    </location>
</feature>
<sequence length="397" mass="43639">MLGFVFLILSCVVAVQTKPKQETFVPFLTTQRKNRVSSGSSSPATTSSSTSANNVSGWFTRNILQPLTGGPRIPEHTITDYYFFQMATLNDGSGSYIGLFGQWFVLSELQEVSEKDGPTIGGGSGGRAGSGNMYEGQAEAHKQNAIQAKGKRDYHGAARAYVEAAKSYEKSGSDFNTMEAAGAYEDAFKAYNMVQQTGPGIKCLENAARLFRKNERGGSRAAKIYTQLGDLMKTQDTKKAVEMYRESAELFKSEGDGRALQATIKLTELLCVLQQFQQAYNHYNDTIIPETMSQDILQFTTRDHIVNAILAHLGATNADWIMLASDLTRFEEMCPDFRGSAGCKALQALANAEWERDLQAFQEACQAMNRLRTGGMPDWQVGLLLAEKKKLEGGDLL</sequence>
<dbReference type="OrthoDB" id="9984275at2759"/>
<dbReference type="Gene3D" id="1.25.40.10">
    <property type="entry name" value="Tetratricopeptide repeat domain"/>
    <property type="match status" value="1"/>
</dbReference>
<dbReference type="SUPFAM" id="SSF48452">
    <property type="entry name" value="TPR-like"/>
    <property type="match status" value="1"/>
</dbReference>
<evidence type="ECO:0000256" key="6">
    <source>
        <dbReference type="ARBA" id="ARBA00023136"/>
    </source>
</evidence>
<dbReference type="GO" id="GO:0016192">
    <property type="term" value="P:vesicle-mediated transport"/>
    <property type="evidence" value="ECO:0007669"/>
    <property type="project" value="UniProtKB-KW"/>
</dbReference>
<evidence type="ECO:0000256" key="3">
    <source>
        <dbReference type="ARBA" id="ARBA00022448"/>
    </source>
</evidence>
<dbReference type="AlphaFoldDB" id="A0A197JXF3"/>
<comment type="similarity">
    <text evidence="2">Belongs to the SNAP family.</text>
</comment>
<comment type="subcellular location">
    <subcellularLocation>
        <location evidence="1">Membrane</location>
        <topology evidence="1">Peripheral membrane protein</topology>
    </subcellularLocation>
</comment>
<accession>A0A197JXF3</accession>
<dbReference type="PANTHER" id="PTHR13768:SF2">
    <property type="entry name" value="GAMMA-SOLUBLE NSF ATTACHMENT PROTEIN"/>
    <property type="match status" value="1"/>
</dbReference>
<evidence type="ECO:0000256" key="8">
    <source>
        <dbReference type="ARBA" id="ARBA00042485"/>
    </source>
</evidence>
<keyword evidence="9" id="KW-0732">Signal</keyword>
<dbReference type="GO" id="GO:0019905">
    <property type="term" value="F:syntaxin binding"/>
    <property type="evidence" value="ECO:0007669"/>
    <property type="project" value="TreeGrafter"/>
</dbReference>
<dbReference type="GO" id="GO:0006886">
    <property type="term" value="P:intracellular protein transport"/>
    <property type="evidence" value="ECO:0007669"/>
    <property type="project" value="InterPro"/>
</dbReference>
<keyword evidence="5" id="KW-0653">Protein transport</keyword>
<dbReference type="GO" id="GO:0005774">
    <property type="term" value="C:vacuolar membrane"/>
    <property type="evidence" value="ECO:0007669"/>
    <property type="project" value="TreeGrafter"/>
</dbReference>
<evidence type="ECO:0000256" key="9">
    <source>
        <dbReference type="SAM" id="SignalP"/>
    </source>
</evidence>
<evidence type="ECO:0000313" key="11">
    <source>
        <dbReference type="Proteomes" id="UP000078512"/>
    </source>
</evidence>
<dbReference type="GO" id="GO:0031201">
    <property type="term" value="C:SNARE complex"/>
    <property type="evidence" value="ECO:0007669"/>
    <property type="project" value="TreeGrafter"/>
</dbReference>
<protein>
    <recommendedName>
        <fullName evidence="7">Gamma-soluble NSF attachment protein</fullName>
    </recommendedName>
    <alternativeName>
        <fullName evidence="8">N-ethylmaleimide-sensitive factor attachment protein gamma</fullName>
    </alternativeName>
</protein>
<name>A0A197JXF3_9FUNG</name>
<dbReference type="PANTHER" id="PTHR13768">
    <property type="entry name" value="SOLUBLE NSF ATTACHMENT PROTEIN SNAP"/>
    <property type="match status" value="1"/>
</dbReference>
<gene>
    <name evidence="10" type="ORF">K457DRAFT_155319</name>
</gene>
<evidence type="ECO:0000256" key="4">
    <source>
        <dbReference type="ARBA" id="ARBA00022892"/>
    </source>
</evidence>
<proteinExistence type="inferred from homology"/>
<dbReference type="EMBL" id="KV442038">
    <property type="protein sequence ID" value="OAQ29910.1"/>
    <property type="molecule type" value="Genomic_DNA"/>
</dbReference>
<reference evidence="10 11" key="1">
    <citation type="submission" date="2016-05" db="EMBL/GenBank/DDBJ databases">
        <title>Genome sequencing reveals origins of a unique bacterial endosymbiosis in the earliest lineages of terrestrial Fungi.</title>
        <authorList>
            <consortium name="DOE Joint Genome Institute"/>
            <person name="Uehling J."/>
            <person name="Gryganskyi A."/>
            <person name="Hameed K."/>
            <person name="Tschaplinski T."/>
            <person name="Misztal P."/>
            <person name="Wu S."/>
            <person name="Desiro A."/>
            <person name="Vande Pol N."/>
            <person name="Du Z.-Y."/>
            <person name="Zienkiewicz A."/>
            <person name="Zienkiewicz K."/>
            <person name="Morin E."/>
            <person name="Tisserant E."/>
            <person name="Splivallo R."/>
            <person name="Hainaut M."/>
            <person name="Henrissat B."/>
            <person name="Ohm R."/>
            <person name="Kuo A."/>
            <person name="Yan J."/>
            <person name="Lipzen A."/>
            <person name="Nolan M."/>
            <person name="Labutti K."/>
            <person name="Barry K."/>
            <person name="Goldstein A."/>
            <person name="Labbe J."/>
            <person name="Schadt C."/>
            <person name="Tuskan G."/>
            <person name="Grigoriev I."/>
            <person name="Martin F."/>
            <person name="Vilgalys R."/>
            <person name="Bonito G."/>
        </authorList>
    </citation>
    <scope>NUCLEOTIDE SEQUENCE [LARGE SCALE GENOMIC DNA]</scope>
    <source>
        <strain evidence="10 11">AG-77</strain>
    </source>
</reference>
<evidence type="ECO:0000313" key="10">
    <source>
        <dbReference type="EMBL" id="OAQ29910.1"/>
    </source>
</evidence>
<keyword evidence="4" id="KW-0931">ER-Golgi transport</keyword>
<dbReference type="STRING" id="1314771.A0A197JXF3"/>
<dbReference type="InterPro" id="IPR000744">
    <property type="entry name" value="NSF_attach"/>
</dbReference>
<evidence type="ECO:0000256" key="7">
    <source>
        <dbReference type="ARBA" id="ARBA00040047"/>
    </source>
</evidence>
<feature type="signal peptide" evidence="9">
    <location>
        <begin position="1"/>
        <end position="17"/>
    </location>
</feature>
<evidence type="ECO:0000256" key="1">
    <source>
        <dbReference type="ARBA" id="ARBA00004170"/>
    </source>
</evidence>
<evidence type="ECO:0000256" key="5">
    <source>
        <dbReference type="ARBA" id="ARBA00022927"/>
    </source>
</evidence>
<keyword evidence="6" id="KW-0472">Membrane</keyword>
<dbReference type="InterPro" id="IPR011990">
    <property type="entry name" value="TPR-like_helical_dom_sf"/>
</dbReference>
<keyword evidence="11" id="KW-1185">Reference proteome</keyword>
<dbReference type="Pfam" id="PF14938">
    <property type="entry name" value="SNAP"/>
    <property type="match status" value="1"/>
</dbReference>
<dbReference type="GO" id="GO:0005483">
    <property type="term" value="F:soluble NSF attachment protein activity"/>
    <property type="evidence" value="ECO:0007669"/>
    <property type="project" value="TreeGrafter"/>
</dbReference>